<dbReference type="Proteomes" id="UP001233999">
    <property type="component" value="Unassembled WGS sequence"/>
</dbReference>
<name>A0AAD8AN39_DIPPU</name>
<evidence type="ECO:0000259" key="1">
    <source>
        <dbReference type="Pfam" id="PF14655"/>
    </source>
</evidence>
<organism evidence="2 3">
    <name type="scientific">Diploptera punctata</name>
    <name type="common">Pacific beetle cockroach</name>
    <dbReference type="NCBI Taxonomy" id="6984"/>
    <lineage>
        <taxon>Eukaryota</taxon>
        <taxon>Metazoa</taxon>
        <taxon>Ecdysozoa</taxon>
        <taxon>Arthropoda</taxon>
        <taxon>Hexapoda</taxon>
        <taxon>Insecta</taxon>
        <taxon>Pterygota</taxon>
        <taxon>Neoptera</taxon>
        <taxon>Polyneoptera</taxon>
        <taxon>Dictyoptera</taxon>
        <taxon>Blattodea</taxon>
        <taxon>Blaberoidea</taxon>
        <taxon>Blaberidae</taxon>
        <taxon>Diplopterinae</taxon>
        <taxon>Diploptera</taxon>
    </lineage>
</organism>
<gene>
    <name evidence="2" type="ORF">L9F63_026164</name>
</gene>
<evidence type="ECO:0000313" key="3">
    <source>
        <dbReference type="Proteomes" id="UP001233999"/>
    </source>
</evidence>
<dbReference type="PANTHER" id="PTHR12472">
    <property type="entry name" value="RAB3-GAP REGULATORY DOMAIN"/>
    <property type="match status" value="1"/>
</dbReference>
<evidence type="ECO:0000313" key="2">
    <source>
        <dbReference type="EMBL" id="KAJ9600698.1"/>
    </source>
</evidence>
<dbReference type="AlphaFoldDB" id="A0AAD8AN39"/>
<sequence>FGLCDLPRLGERIALSPNRRLSVVSDSYGRVVLIDNFKGVTLRMWKGYRDAQCGWLEVKEETKQRGSSSRNSPQPRLALFLVIYAPKQGVIEIWAMEQGPKVAKFTANKSGRLLYINHGMMGLNNIPLKGGNRCQFPCVFLDPSGVMKQIYVPFHFALSDKNSKRARDLHLLKKLKTFLKEDEYDDDKLIDEVQKTVQELKTNEIRMQAVEMLSTNKHISPDALAVAIDVIVNKLVGQ</sequence>
<reference evidence="2" key="2">
    <citation type="submission" date="2023-05" db="EMBL/GenBank/DDBJ databases">
        <authorList>
            <person name="Fouks B."/>
        </authorList>
    </citation>
    <scope>NUCLEOTIDE SEQUENCE</scope>
    <source>
        <strain evidence="2">Stay&amp;Tobe</strain>
        <tissue evidence="2">Testes</tissue>
    </source>
</reference>
<keyword evidence="3" id="KW-1185">Reference proteome</keyword>
<proteinExistence type="predicted"/>
<dbReference type="EMBL" id="JASPKZ010000104">
    <property type="protein sequence ID" value="KAJ9600698.1"/>
    <property type="molecule type" value="Genomic_DNA"/>
</dbReference>
<protein>
    <recommendedName>
        <fullName evidence="1">Rab3-GAP regulatory subunit N-terminal domain-containing protein</fullName>
    </recommendedName>
</protein>
<feature type="non-terminal residue" evidence="2">
    <location>
        <position position="238"/>
    </location>
</feature>
<reference evidence="2" key="1">
    <citation type="journal article" date="2023" name="IScience">
        <title>Live-bearing cockroach genome reveals convergent evolutionary mechanisms linked to viviparity in insects and beyond.</title>
        <authorList>
            <person name="Fouks B."/>
            <person name="Harrison M.C."/>
            <person name="Mikhailova A.A."/>
            <person name="Marchal E."/>
            <person name="English S."/>
            <person name="Carruthers M."/>
            <person name="Jennings E.C."/>
            <person name="Chiamaka E.L."/>
            <person name="Frigard R.A."/>
            <person name="Pippel M."/>
            <person name="Attardo G.M."/>
            <person name="Benoit J.B."/>
            <person name="Bornberg-Bauer E."/>
            <person name="Tobe S.S."/>
        </authorList>
    </citation>
    <scope>NUCLEOTIDE SEQUENCE</scope>
    <source>
        <strain evidence="2">Stay&amp;Tobe</strain>
    </source>
</reference>
<dbReference type="PANTHER" id="PTHR12472:SF0">
    <property type="entry name" value="RAB3 GTPASE-ACTIVATING PROTEIN NON-CATALYTIC SUBUNIT"/>
    <property type="match status" value="1"/>
</dbReference>
<accession>A0AAD8AN39</accession>
<feature type="domain" description="Rab3-GAP regulatory subunit N-terminal" evidence="1">
    <location>
        <begin position="1"/>
        <end position="114"/>
    </location>
</feature>
<dbReference type="InterPro" id="IPR026059">
    <property type="entry name" value="Rab3GAP2"/>
</dbReference>
<dbReference type="Pfam" id="PF14655">
    <property type="entry name" value="RAB3GAP2_N"/>
    <property type="match status" value="1"/>
</dbReference>
<dbReference type="InterPro" id="IPR032839">
    <property type="entry name" value="RAB3GAP_N"/>
</dbReference>
<comment type="caution">
    <text evidence="2">The sequence shown here is derived from an EMBL/GenBank/DDBJ whole genome shotgun (WGS) entry which is preliminary data.</text>
</comment>
<feature type="non-terminal residue" evidence="2">
    <location>
        <position position="1"/>
    </location>
</feature>